<dbReference type="GO" id="GO:0009055">
    <property type="term" value="F:electron transfer activity"/>
    <property type="evidence" value="ECO:0007669"/>
    <property type="project" value="InterPro"/>
</dbReference>
<evidence type="ECO:0000256" key="5">
    <source>
        <dbReference type="ARBA" id="ARBA00023004"/>
    </source>
</evidence>
<keyword evidence="3 6" id="KW-0479">Metal-binding</keyword>
<dbReference type="PROSITE" id="PS51007">
    <property type="entry name" value="CYTC"/>
    <property type="match status" value="1"/>
</dbReference>
<dbReference type="Pfam" id="PF13442">
    <property type="entry name" value="Cytochrome_CBB3"/>
    <property type="match status" value="1"/>
</dbReference>
<feature type="region of interest" description="Disordered" evidence="7">
    <location>
        <begin position="64"/>
        <end position="84"/>
    </location>
</feature>
<evidence type="ECO:0000256" key="4">
    <source>
        <dbReference type="ARBA" id="ARBA00022982"/>
    </source>
</evidence>
<dbReference type="InterPro" id="IPR009056">
    <property type="entry name" value="Cyt_c-like_dom"/>
</dbReference>
<evidence type="ECO:0000256" key="2">
    <source>
        <dbReference type="ARBA" id="ARBA00022617"/>
    </source>
</evidence>
<dbReference type="GO" id="GO:0020037">
    <property type="term" value="F:heme binding"/>
    <property type="evidence" value="ECO:0007669"/>
    <property type="project" value="InterPro"/>
</dbReference>
<keyword evidence="2 6" id="KW-0349">Heme</keyword>
<evidence type="ECO:0000256" key="7">
    <source>
        <dbReference type="SAM" id="MobiDB-lite"/>
    </source>
</evidence>
<sequence length="154" mass="17302">MSDRPVRGRAVLAGLALVLSACGERWPDDGIDPRNPAKLAIGEEVYMEHCAVCHGDKLQGQADWRQRRADGRLPAPPHDASGHTWHHSDEELFAMVHDGLVPPLAPESYQSDMPAYGDVLSDDEIRAVLAYIQSRWPEEVRAMRREMLERRAAR</sequence>
<feature type="domain" description="Cytochrome c" evidence="8">
    <location>
        <begin position="37"/>
        <end position="136"/>
    </location>
</feature>
<dbReference type="Proteomes" id="UP000242205">
    <property type="component" value="Chromosome"/>
</dbReference>
<name>A0A2I6S975_9RHOO</name>
<dbReference type="EMBL" id="CP025682">
    <property type="protein sequence ID" value="AUN95804.1"/>
    <property type="molecule type" value="Genomic_DNA"/>
</dbReference>
<dbReference type="SUPFAM" id="SSF46626">
    <property type="entry name" value="Cytochrome c"/>
    <property type="match status" value="1"/>
</dbReference>
<evidence type="ECO:0000313" key="10">
    <source>
        <dbReference type="Proteomes" id="UP000242205"/>
    </source>
</evidence>
<dbReference type="KEGG" id="atw:C0099_13215"/>
<dbReference type="InterPro" id="IPR036909">
    <property type="entry name" value="Cyt_c-like_dom_sf"/>
</dbReference>
<keyword evidence="10" id="KW-1185">Reference proteome</keyword>
<dbReference type="PROSITE" id="PS51257">
    <property type="entry name" value="PROKAR_LIPOPROTEIN"/>
    <property type="match status" value="1"/>
</dbReference>
<reference evidence="9 10" key="1">
    <citation type="submission" date="2018-01" db="EMBL/GenBank/DDBJ databases">
        <authorList>
            <person name="Fu G.-Y."/>
        </authorList>
    </citation>
    <scope>NUCLEOTIDE SEQUENCE [LARGE SCALE GENOMIC DNA]</scope>
    <source>
        <strain evidence="9 10">SY39</strain>
    </source>
</reference>
<dbReference type="PRINTS" id="PR00605">
    <property type="entry name" value="CYTCHROMECIC"/>
</dbReference>
<dbReference type="InterPro" id="IPR051459">
    <property type="entry name" value="Cytochrome_c-type_DH"/>
</dbReference>
<dbReference type="PANTHER" id="PTHR35008:SF4">
    <property type="entry name" value="BLL4482 PROTEIN"/>
    <property type="match status" value="1"/>
</dbReference>
<keyword evidence="4" id="KW-0249">Electron transport</keyword>
<organism evidence="9 10">
    <name type="scientific">Pseudazoarcus pumilus</name>
    <dbReference type="NCBI Taxonomy" id="2067960"/>
    <lineage>
        <taxon>Bacteria</taxon>
        <taxon>Pseudomonadati</taxon>
        <taxon>Pseudomonadota</taxon>
        <taxon>Betaproteobacteria</taxon>
        <taxon>Rhodocyclales</taxon>
        <taxon>Zoogloeaceae</taxon>
        <taxon>Pseudazoarcus</taxon>
    </lineage>
</organism>
<accession>A0A2I6S975</accession>
<evidence type="ECO:0000259" key="8">
    <source>
        <dbReference type="PROSITE" id="PS51007"/>
    </source>
</evidence>
<evidence type="ECO:0000256" key="1">
    <source>
        <dbReference type="ARBA" id="ARBA00022448"/>
    </source>
</evidence>
<dbReference type="InterPro" id="IPR008168">
    <property type="entry name" value="Cyt_C_IC"/>
</dbReference>
<protein>
    <submittedName>
        <fullName evidence="9">Cytochrome C oxidase Cbb3</fullName>
    </submittedName>
</protein>
<evidence type="ECO:0000313" key="9">
    <source>
        <dbReference type="EMBL" id="AUN95804.1"/>
    </source>
</evidence>
<dbReference type="AlphaFoldDB" id="A0A2I6S975"/>
<keyword evidence="1" id="KW-0813">Transport</keyword>
<dbReference type="RefSeq" id="WP_102247849.1">
    <property type="nucleotide sequence ID" value="NZ_CP025682.1"/>
</dbReference>
<keyword evidence="5 6" id="KW-0408">Iron</keyword>
<dbReference type="Gene3D" id="1.10.760.10">
    <property type="entry name" value="Cytochrome c-like domain"/>
    <property type="match status" value="1"/>
</dbReference>
<gene>
    <name evidence="9" type="ORF">C0099_13215</name>
</gene>
<proteinExistence type="predicted"/>
<dbReference type="OrthoDB" id="9808312at2"/>
<dbReference type="GO" id="GO:0005506">
    <property type="term" value="F:iron ion binding"/>
    <property type="evidence" value="ECO:0007669"/>
    <property type="project" value="InterPro"/>
</dbReference>
<dbReference type="PANTHER" id="PTHR35008">
    <property type="entry name" value="BLL4482 PROTEIN-RELATED"/>
    <property type="match status" value="1"/>
</dbReference>
<evidence type="ECO:0000256" key="3">
    <source>
        <dbReference type="ARBA" id="ARBA00022723"/>
    </source>
</evidence>
<evidence type="ECO:0000256" key="6">
    <source>
        <dbReference type="PROSITE-ProRule" id="PRU00433"/>
    </source>
</evidence>